<accession>A0AAE0SMQ1</accession>
<dbReference type="Pfam" id="PF16026">
    <property type="entry name" value="MIEAP"/>
    <property type="match status" value="1"/>
</dbReference>
<dbReference type="EMBL" id="JAEAOA010001835">
    <property type="protein sequence ID" value="KAK3594514.1"/>
    <property type="molecule type" value="Genomic_DNA"/>
</dbReference>
<reference evidence="2" key="2">
    <citation type="journal article" date="2021" name="Genome Biol. Evol.">
        <title>Developing a high-quality reference genome for a parasitic bivalve with doubly uniparental inheritance (Bivalvia: Unionida).</title>
        <authorList>
            <person name="Smith C.H."/>
        </authorList>
    </citation>
    <scope>NUCLEOTIDE SEQUENCE</scope>
    <source>
        <strain evidence="2">CHS0354</strain>
        <tissue evidence="2">Mantle</tissue>
    </source>
</reference>
<feature type="domain" description="Mitochondria-eating protein C-terminal" evidence="1">
    <location>
        <begin position="42"/>
        <end position="142"/>
    </location>
</feature>
<name>A0AAE0SMQ1_9BIVA</name>
<sequence>MARSQRKCALKVINEYIGSNGDGQDLTVLEVMRTLTDARKKNVEELNKAFKKRVETTLTKKTIYSQTLSDIKPYLDECVEICILMNIQEPPLELRGLMHTSFMSFDSSAFKPYTESGKTIEYIVWPAIHLYLDGPILCKGIAQGKRDSSNAHDEKRVQQL</sequence>
<evidence type="ECO:0000259" key="1">
    <source>
        <dbReference type="Pfam" id="PF16026"/>
    </source>
</evidence>
<reference evidence="2" key="1">
    <citation type="journal article" date="2021" name="Genome Biol. Evol.">
        <title>A High-Quality Reference Genome for a Parasitic Bivalve with Doubly Uniparental Inheritance (Bivalvia: Unionida).</title>
        <authorList>
            <person name="Smith C.H."/>
        </authorList>
    </citation>
    <scope>NUCLEOTIDE SEQUENCE</scope>
    <source>
        <strain evidence="2">CHS0354</strain>
    </source>
</reference>
<dbReference type="InterPro" id="IPR031981">
    <property type="entry name" value="MIEAP_C"/>
</dbReference>
<organism evidence="2 3">
    <name type="scientific">Potamilus streckersoni</name>
    <dbReference type="NCBI Taxonomy" id="2493646"/>
    <lineage>
        <taxon>Eukaryota</taxon>
        <taxon>Metazoa</taxon>
        <taxon>Spiralia</taxon>
        <taxon>Lophotrochozoa</taxon>
        <taxon>Mollusca</taxon>
        <taxon>Bivalvia</taxon>
        <taxon>Autobranchia</taxon>
        <taxon>Heteroconchia</taxon>
        <taxon>Palaeoheterodonta</taxon>
        <taxon>Unionida</taxon>
        <taxon>Unionoidea</taxon>
        <taxon>Unionidae</taxon>
        <taxon>Ambleminae</taxon>
        <taxon>Lampsilini</taxon>
        <taxon>Potamilus</taxon>
    </lineage>
</organism>
<reference evidence="2" key="3">
    <citation type="submission" date="2023-05" db="EMBL/GenBank/DDBJ databases">
        <authorList>
            <person name="Smith C.H."/>
        </authorList>
    </citation>
    <scope>NUCLEOTIDE SEQUENCE</scope>
    <source>
        <strain evidence="2">CHS0354</strain>
        <tissue evidence="2">Mantle</tissue>
    </source>
</reference>
<dbReference type="AlphaFoldDB" id="A0AAE0SMQ1"/>
<keyword evidence="3" id="KW-1185">Reference proteome</keyword>
<proteinExistence type="predicted"/>
<comment type="caution">
    <text evidence="2">The sequence shown here is derived from an EMBL/GenBank/DDBJ whole genome shotgun (WGS) entry which is preliminary data.</text>
</comment>
<protein>
    <recommendedName>
        <fullName evidence="1">Mitochondria-eating protein C-terminal domain-containing protein</fullName>
    </recommendedName>
</protein>
<evidence type="ECO:0000313" key="2">
    <source>
        <dbReference type="EMBL" id="KAK3594514.1"/>
    </source>
</evidence>
<dbReference type="Proteomes" id="UP001195483">
    <property type="component" value="Unassembled WGS sequence"/>
</dbReference>
<evidence type="ECO:0000313" key="3">
    <source>
        <dbReference type="Proteomes" id="UP001195483"/>
    </source>
</evidence>
<gene>
    <name evidence="2" type="ORF">CHS0354_030861</name>
</gene>